<comment type="caution">
    <text evidence="1">The sequence shown here is derived from an EMBL/GenBank/DDBJ whole genome shotgun (WGS) entry which is preliminary data.</text>
</comment>
<dbReference type="SFLD" id="SFLDS00005">
    <property type="entry name" value="Isoprenoid_Synthase_Type_I"/>
    <property type="match status" value="1"/>
</dbReference>
<proteinExistence type="predicted"/>
<dbReference type="Pfam" id="PF00494">
    <property type="entry name" value="SQS_PSY"/>
    <property type="match status" value="1"/>
</dbReference>
<dbReference type="Proteomes" id="UP000753724">
    <property type="component" value="Unassembled WGS sequence"/>
</dbReference>
<keyword evidence="2" id="KW-1185">Reference proteome</keyword>
<protein>
    <submittedName>
        <fullName evidence="1">Squalene synthase HpnC</fullName>
        <ecNumber evidence="1">2.5.1.21</ecNumber>
    </submittedName>
</protein>
<dbReference type="SUPFAM" id="SSF48576">
    <property type="entry name" value="Terpenoid synthases"/>
    <property type="match status" value="1"/>
</dbReference>
<keyword evidence="1" id="KW-0808">Transferase</keyword>
<dbReference type="EC" id="2.5.1.21" evidence="1"/>
<dbReference type="GO" id="GO:0051996">
    <property type="term" value="F:squalene synthase [NAD(P)H] activity"/>
    <property type="evidence" value="ECO:0007669"/>
    <property type="project" value="UniProtKB-EC"/>
</dbReference>
<evidence type="ECO:0000313" key="1">
    <source>
        <dbReference type="EMBL" id="NBC37849.1"/>
    </source>
</evidence>
<sequence length="284" mass="31416">MTQAAPNDIADLASGKDHNQENFPVASWLLRPDARAPVMAYYRFARAADDIADNPDASAADKLRLLRHMRKGLTGVGAAEAMELAHVCRNRGISVVHAMELLDAFEQDCRQSRYEDWDGLIAYCRKSAMPVGRYVLDVHGETRDTWPANDALCAALQIINHLQDCGKDYRVMDRVYIPLPLLHAAGLDESALGGARADRALLDIIHLLTEKTQGLLRQSAGFAAQIRDRRLASEVAVIHALAQDLCTLLLTRDPLVGGVHHSKRRAGWLALGALGRYWLGQLRR</sequence>
<dbReference type="PANTHER" id="PTHR31480">
    <property type="entry name" value="BIFUNCTIONAL LYCOPENE CYCLASE/PHYTOENE SYNTHASE"/>
    <property type="match status" value="1"/>
</dbReference>
<dbReference type="InterPro" id="IPR002060">
    <property type="entry name" value="Squ/phyt_synthse"/>
</dbReference>
<dbReference type="RefSeq" id="WP_161720298.1">
    <property type="nucleotide sequence ID" value="NZ_JAAAPO010000006.1"/>
</dbReference>
<dbReference type="Gene3D" id="1.10.600.10">
    <property type="entry name" value="Farnesyl Diphosphate Synthase"/>
    <property type="match status" value="1"/>
</dbReference>
<gene>
    <name evidence="1" type="primary">hpnC</name>
    <name evidence="1" type="ORF">GTZ99_14940</name>
</gene>
<dbReference type="InterPro" id="IPR008949">
    <property type="entry name" value="Isoprenoid_synthase_dom_sf"/>
</dbReference>
<accession>A0ABW9XHA7</accession>
<dbReference type="InterPro" id="IPR017827">
    <property type="entry name" value="HSQ_synthase_HpnC"/>
</dbReference>
<evidence type="ECO:0000313" key="2">
    <source>
        <dbReference type="Proteomes" id="UP000753724"/>
    </source>
</evidence>
<dbReference type="SFLD" id="SFLDG01018">
    <property type="entry name" value="Squalene/Phytoene_Synthase_Lik"/>
    <property type="match status" value="1"/>
</dbReference>
<name>A0ABW9XHA7_9SPHN</name>
<dbReference type="EMBL" id="JAAAPO010000006">
    <property type="protein sequence ID" value="NBC37849.1"/>
    <property type="molecule type" value="Genomic_DNA"/>
</dbReference>
<reference evidence="2" key="1">
    <citation type="submission" date="2020-01" db="EMBL/GenBank/DDBJ databases">
        <title>Sphingomonas sp. strain CSW-10.</title>
        <authorList>
            <person name="Chen W.-M."/>
        </authorList>
    </citation>
    <scope>NUCLEOTIDE SEQUENCE [LARGE SCALE GENOMIC DNA]</scope>
    <source>
        <strain evidence="2">FSY-8</strain>
    </source>
</reference>
<organism evidence="1 2">
    <name type="scientific">Novosphingobium ovatum</name>
    <dbReference type="NCBI Taxonomy" id="1908523"/>
    <lineage>
        <taxon>Bacteria</taxon>
        <taxon>Pseudomonadati</taxon>
        <taxon>Pseudomonadota</taxon>
        <taxon>Alphaproteobacteria</taxon>
        <taxon>Sphingomonadales</taxon>
        <taxon>Sphingomonadaceae</taxon>
        <taxon>Novosphingobium</taxon>
    </lineage>
</organism>
<dbReference type="NCBIfam" id="TIGR03464">
    <property type="entry name" value="HpnC"/>
    <property type="match status" value="1"/>
</dbReference>